<sequence length="235" mass="25039">METDSCGLCWKNAATVISPVEQLILPDVRDLPVGGGAVAITLCLDPAGHSPAGPAPKGLSRHGLTEETTGADYTRRRPQIDDDSAGQGINSPGVIPRTWHISKVRAETFPWERSARPAPKGSMRTCIFRSPPPCSTAALRLVARATKGEPEEEGGYNEYLDNRKMGDAQSPAHGLEGEATEVLWEEAASDAREPNTEGDEVAGPQRRSASVEAENSTAEGAVATGENDEGQRQQR</sequence>
<reference evidence="2" key="1">
    <citation type="journal article" date="2020" name="Cell">
        <title>Large-Scale Comparative Analyses of Tick Genomes Elucidate Their Genetic Diversity and Vector Capacities.</title>
        <authorList>
            <consortium name="Tick Genome and Microbiome Consortium (TIGMIC)"/>
            <person name="Jia N."/>
            <person name="Wang J."/>
            <person name="Shi W."/>
            <person name="Du L."/>
            <person name="Sun Y."/>
            <person name="Zhan W."/>
            <person name="Jiang J.F."/>
            <person name="Wang Q."/>
            <person name="Zhang B."/>
            <person name="Ji P."/>
            <person name="Bell-Sakyi L."/>
            <person name="Cui X.M."/>
            <person name="Yuan T.T."/>
            <person name="Jiang B.G."/>
            <person name="Yang W.F."/>
            <person name="Lam T.T."/>
            <person name="Chang Q.C."/>
            <person name="Ding S.J."/>
            <person name="Wang X.J."/>
            <person name="Zhu J.G."/>
            <person name="Ruan X.D."/>
            <person name="Zhao L."/>
            <person name="Wei J.T."/>
            <person name="Ye R.Z."/>
            <person name="Que T.C."/>
            <person name="Du C.H."/>
            <person name="Zhou Y.H."/>
            <person name="Cheng J.X."/>
            <person name="Dai P.F."/>
            <person name="Guo W.B."/>
            <person name="Han X.H."/>
            <person name="Huang E.J."/>
            <person name="Li L.F."/>
            <person name="Wei W."/>
            <person name="Gao Y.C."/>
            <person name="Liu J.Z."/>
            <person name="Shao H.Z."/>
            <person name="Wang X."/>
            <person name="Wang C.C."/>
            <person name="Yang T.C."/>
            <person name="Huo Q.B."/>
            <person name="Li W."/>
            <person name="Chen H.Y."/>
            <person name="Chen S.E."/>
            <person name="Zhou L.G."/>
            <person name="Ni X.B."/>
            <person name="Tian J.H."/>
            <person name="Sheng Y."/>
            <person name="Liu T."/>
            <person name="Pan Y.S."/>
            <person name="Xia L.Y."/>
            <person name="Li J."/>
            <person name="Zhao F."/>
            <person name="Cao W.C."/>
        </authorList>
    </citation>
    <scope>NUCLEOTIDE SEQUENCE</scope>
    <source>
        <strain evidence="2">Rsan-2018</strain>
    </source>
</reference>
<accession>A0A9D4T6W6</accession>
<feature type="region of interest" description="Disordered" evidence="1">
    <location>
        <begin position="51"/>
        <end position="94"/>
    </location>
</feature>
<evidence type="ECO:0000313" key="2">
    <source>
        <dbReference type="EMBL" id="KAH7975550.1"/>
    </source>
</evidence>
<keyword evidence="3" id="KW-1185">Reference proteome</keyword>
<reference evidence="2" key="2">
    <citation type="submission" date="2021-09" db="EMBL/GenBank/DDBJ databases">
        <authorList>
            <person name="Jia N."/>
            <person name="Wang J."/>
            <person name="Shi W."/>
            <person name="Du L."/>
            <person name="Sun Y."/>
            <person name="Zhan W."/>
            <person name="Jiang J."/>
            <person name="Wang Q."/>
            <person name="Zhang B."/>
            <person name="Ji P."/>
            <person name="Sakyi L.B."/>
            <person name="Cui X."/>
            <person name="Yuan T."/>
            <person name="Jiang B."/>
            <person name="Yang W."/>
            <person name="Lam T.T.-Y."/>
            <person name="Chang Q."/>
            <person name="Ding S."/>
            <person name="Wang X."/>
            <person name="Zhu J."/>
            <person name="Ruan X."/>
            <person name="Zhao L."/>
            <person name="Wei J."/>
            <person name="Que T."/>
            <person name="Du C."/>
            <person name="Cheng J."/>
            <person name="Dai P."/>
            <person name="Han X."/>
            <person name="Huang E."/>
            <person name="Gao Y."/>
            <person name="Liu J."/>
            <person name="Shao H."/>
            <person name="Ye R."/>
            <person name="Li L."/>
            <person name="Wei W."/>
            <person name="Wang X."/>
            <person name="Wang C."/>
            <person name="Huo Q."/>
            <person name="Li W."/>
            <person name="Guo W."/>
            <person name="Chen H."/>
            <person name="Chen S."/>
            <person name="Zhou L."/>
            <person name="Zhou L."/>
            <person name="Ni X."/>
            <person name="Tian J."/>
            <person name="Zhou Y."/>
            <person name="Sheng Y."/>
            <person name="Liu T."/>
            <person name="Pan Y."/>
            <person name="Xia L."/>
            <person name="Li J."/>
            <person name="Zhao F."/>
            <person name="Cao W."/>
        </authorList>
    </citation>
    <scope>NUCLEOTIDE SEQUENCE</scope>
    <source>
        <strain evidence="2">Rsan-2018</strain>
        <tissue evidence="2">Larvae</tissue>
    </source>
</reference>
<gene>
    <name evidence="2" type="ORF">HPB52_003102</name>
</gene>
<dbReference type="Proteomes" id="UP000821837">
    <property type="component" value="Chromosome 10"/>
</dbReference>
<feature type="region of interest" description="Disordered" evidence="1">
    <location>
        <begin position="146"/>
        <end position="235"/>
    </location>
</feature>
<proteinExistence type="predicted"/>
<dbReference type="VEuPathDB" id="VectorBase:RSAN_043814"/>
<name>A0A9D4T6W6_RHISA</name>
<evidence type="ECO:0000313" key="3">
    <source>
        <dbReference type="Proteomes" id="UP000821837"/>
    </source>
</evidence>
<dbReference type="AlphaFoldDB" id="A0A9D4T6W6"/>
<dbReference type="EMBL" id="JABSTV010001246">
    <property type="protein sequence ID" value="KAH7975550.1"/>
    <property type="molecule type" value="Genomic_DNA"/>
</dbReference>
<organism evidence="2 3">
    <name type="scientific">Rhipicephalus sanguineus</name>
    <name type="common">Brown dog tick</name>
    <name type="synonym">Ixodes sanguineus</name>
    <dbReference type="NCBI Taxonomy" id="34632"/>
    <lineage>
        <taxon>Eukaryota</taxon>
        <taxon>Metazoa</taxon>
        <taxon>Ecdysozoa</taxon>
        <taxon>Arthropoda</taxon>
        <taxon>Chelicerata</taxon>
        <taxon>Arachnida</taxon>
        <taxon>Acari</taxon>
        <taxon>Parasitiformes</taxon>
        <taxon>Ixodida</taxon>
        <taxon>Ixodoidea</taxon>
        <taxon>Ixodidae</taxon>
        <taxon>Rhipicephalinae</taxon>
        <taxon>Rhipicephalus</taxon>
        <taxon>Rhipicephalus</taxon>
    </lineage>
</organism>
<evidence type="ECO:0000256" key="1">
    <source>
        <dbReference type="SAM" id="MobiDB-lite"/>
    </source>
</evidence>
<protein>
    <submittedName>
        <fullName evidence="2">Uncharacterized protein</fullName>
    </submittedName>
</protein>
<comment type="caution">
    <text evidence="2">The sequence shown here is derived from an EMBL/GenBank/DDBJ whole genome shotgun (WGS) entry which is preliminary data.</text>
</comment>